<evidence type="ECO:0000313" key="12">
    <source>
        <dbReference type="EMBL" id="KAK1357555.1"/>
    </source>
</evidence>
<keyword evidence="13" id="KW-1185">Reference proteome</keyword>
<gene>
    <name evidence="12" type="ORF">POM88_050811</name>
</gene>
<evidence type="ECO:0000313" key="13">
    <source>
        <dbReference type="Proteomes" id="UP001237642"/>
    </source>
</evidence>
<dbReference type="InterPro" id="IPR036188">
    <property type="entry name" value="FAD/NAD-bd_sf"/>
</dbReference>
<dbReference type="EMBL" id="JAUIZM010000011">
    <property type="protein sequence ID" value="KAK1357555.1"/>
    <property type="molecule type" value="Genomic_DNA"/>
</dbReference>
<dbReference type="FunFam" id="3.50.50.60:FF:000100">
    <property type="entry name" value="Flavin-containing monooxygenase"/>
    <property type="match status" value="1"/>
</dbReference>
<keyword evidence="8 12" id="KW-0503">Monooxygenase</keyword>
<comment type="similarity">
    <text evidence="3">Belongs to the FMO family.</text>
</comment>
<dbReference type="SUPFAM" id="SSF51905">
    <property type="entry name" value="FAD/NAD(P)-binding domain"/>
    <property type="match status" value="2"/>
</dbReference>
<keyword evidence="4" id="KW-0285">Flavoprotein</keyword>
<evidence type="ECO:0000256" key="4">
    <source>
        <dbReference type="ARBA" id="ARBA00022630"/>
    </source>
</evidence>
<evidence type="ECO:0000256" key="3">
    <source>
        <dbReference type="ARBA" id="ARBA00009183"/>
    </source>
</evidence>
<reference evidence="12" key="2">
    <citation type="submission" date="2023-05" db="EMBL/GenBank/DDBJ databases">
        <authorList>
            <person name="Schelkunov M.I."/>
        </authorList>
    </citation>
    <scope>NUCLEOTIDE SEQUENCE</scope>
    <source>
        <strain evidence="12">Hsosn_3</strain>
        <tissue evidence="12">Leaf</tissue>
    </source>
</reference>
<sequence>MVYPNLMKSETNCIQIPGPLIIGAGPSGLAVAACLRLKGVPFLIVEKERCLASLWKLKTYDRLKLHLPKEFCQLPFMPFPHDFPAYPTKQQFITYLEAYANHFSITPRYGEGVHWAHYDPAKCLWHVRVNEVVYLCRWLIVATGENAVPVLPNIPGLQDFNGRILHTSDYKNGDEYRGKKVLVVGCGNSGMEISLDLCNYDAQVSLVVRHELHVLPKEMLGRSTVALSMRLLKWLPLRLVDRLLILSSWLIHGDTSRRGIVRPKTGPLQLKEATGRTPVLDVGSMAKINSGEIKVVRGIKKFTPNGAEFMGGGTEGFDTVILATGYRSNVASWLKEEDFISEKDGNSANTFPKGWKGENGIYSVGFSRQGLLGVSIDARRVAEDLVGQWKS</sequence>
<comment type="pathway">
    <text evidence="2">Plant hormone metabolism; auxin biosynthesis.</text>
</comment>
<dbReference type="Pfam" id="PF13738">
    <property type="entry name" value="Pyr_redox_3"/>
    <property type="match status" value="1"/>
</dbReference>
<organism evidence="12 13">
    <name type="scientific">Heracleum sosnowskyi</name>
    <dbReference type="NCBI Taxonomy" id="360622"/>
    <lineage>
        <taxon>Eukaryota</taxon>
        <taxon>Viridiplantae</taxon>
        <taxon>Streptophyta</taxon>
        <taxon>Embryophyta</taxon>
        <taxon>Tracheophyta</taxon>
        <taxon>Spermatophyta</taxon>
        <taxon>Magnoliopsida</taxon>
        <taxon>eudicotyledons</taxon>
        <taxon>Gunneridae</taxon>
        <taxon>Pentapetalae</taxon>
        <taxon>asterids</taxon>
        <taxon>campanulids</taxon>
        <taxon>Apiales</taxon>
        <taxon>Apiaceae</taxon>
        <taxon>Apioideae</taxon>
        <taxon>apioid superclade</taxon>
        <taxon>Tordylieae</taxon>
        <taxon>Tordyliinae</taxon>
        <taxon>Heracleum</taxon>
    </lineage>
</organism>
<evidence type="ECO:0000256" key="6">
    <source>
        <dbReference type="ARBA" id="ARBA00022857"/>
    </source>
</evidence>
<dbReference type="Gene3D" id="3.50.50.60">
    <property type="entry name" value="FAD/NAD(P)-binding domain"/>
    <property type="match status" value="1"/>
</dbReference>
<dbReference type="InterPro" id="IPR050982">
    <property type="entry name" value="Auxin_biosynth/cation_transpt"/>
</dbReference>
<evidence type="ECO:0000256" key="8">
    <source>
        <dbReference type="ARBA" id="ARBA00023033"/>
    </source>
</evidence>
<keyword evidence="9" id="KW-0073">Auxin biosynthesis</keyword>
<evidence type="ECO:0000256" key="10">
    <source>
        <dbReference type="ARBA" id="ARBA00039148"/>
    </source>
</evidence>
<dbReference type="PANTHER" id="PTHR43539">
    <property type="entry name" value="FLAVIN-BINDING MONOOXYGENASE-LIKE PROTEIN (AFU_ORTHOLOGUE AFUA_4G09220)"/>
    <property type="match status" value="1"/>
</dbReference>
<dbReference type="GO" id="GO:0103075">
    <property type="term" value="F:indole-3-pyruvate monooxygenase activity"/>
    <property type="evidence" value="ECO:0007669"/>
    <property type="project" value="UniProtKB-EC"/>
</dbReference>
<dbReference type="EC" id="1.14.13.168" evidence="10"/>
<reference evidence="12" key="1">
    <citation type="submission" date="2023-02" db="EMBL/GenBank/DDBJ databases">
        <title>Genome of toxic invasive species Heracleum sosnowskyi carries increased number of genes despite the absence of recent whole-genome duplications.</title>
        <authorList>
            <person name="Schelkunov M."/>
            <person name="Shtratnikova V."/>
            <person name="Makarenko M."/>
            <person name="Klepikova A."/>
            <person name="Omelchenko D."/>
            <person name="Novikova G."/>
            <person name="Obukhova E."/>
            <person name="Bogdanov V."/>
            <person name="Penin A."/>
            <person name="Logacheva M."/>
        </authorList>
    </citation>
    <scope>NUCLEOTIDE SEQUENCE</scope>
    <source>
        <strain evidence="12">Hsosn_3</strain>
        <tissue evidence="12">Leaf</tissue>
    </source>
</reference>
<evidence type="ECO:0000256" key="5">
    <source>
        <dbReference type="ARBA" id="ARBA00022827"/>
    </source>
</evidence>
<proteinExistence type="inferred from homology"/>
<keyword evidence="5" id="KW-0274">FAD</keyword>
<name>A0AAD8M0Q9_9APIA</name>
<dbReference type="AlphaFoldDB" id="A0AAD8M0Q9"/>
<comment type="caution">
    <text evidence="12">The sequence shown here is derived from an EMBL/GenBank/DDBJ whole genome shotgun (WGS) entry which is preliminary data.</text>
</comment>
<dbReference type="PRINTS" id="PR00469">
    <property type="entry name" value="PNDRDTASEII"/>
</dbReference>
<dbReference type="PANTHER" id="PTHR43539:SF56">
    <property type="entry name" value="EXPRESSED PROTEIN"/>
    <property type="match status" value="1"/>
</dbReference>
<keyword evidence="7" id="KW-0560">Oxidoreductase</keyword>
<evidence type="ECO:0000256" key="9">
    <source>
        <dbReference type="ARBA" id="ARBA00023070"/>
    </source>
</evidence>
<evidence type="ECO:0000256" key="2">
    <source>
        <dbReference type="ARBA" id="ARBA00004814"/>
    </source>
</evidence>
<dbReference type="GO" id="GO:0050660">
    <property type="term" value="F:flavin adenine dinucleotide binding"/>
    <property type="evidence" value="ECO:0007669"/>
    <property type="project" value="TreeGrafter"/>
</dbReference>
<dbReference type="Proteomes" id="UP001237642">
    <property type="component" value="Unassembled WGS sequence"/>
</dbReference>
<accession>A0AAD8M0Q9</accession>
<dbReference type="GO" id="GO:0009851">
    <property type="term" value="P:auxin biosynthetic process"/>
    <property type="evidence" value="ECO:0007669"/>
    <property type="project" value="UniProtKB-KW"/>
</dbReference>
<dbReference type="PRINTS" id="PR00368">
    <property type="entry name" value="FADPNR"/>
</dbReference>
<evidence type="ECO:0000256" key="11">
    <source>
        <dbReference type="ARBA" id="ARBA00047707"/>
    </source>
</evidence>
<evidence type="ECO:0000256" key="1">
    <source>
        <dbReference type="ARBA" id="ARBA00001974"/>
    </source>
</evidence>
<comment type="catalytic activity">
    <reaction evidence="11">
        <text>indole-3-pyruvate + NADPH + O2 + H(+) = (indol-3-yl)acetate + CO2 + NADP(+) + H2O</text>
        <dbReference type="Rhea" id="RHEA:34331"/>
        <dbReference type="ChEBI" id="CHEBI:15377"/>
        <dbReference type="ChEBI" id="CHEBI:15378"/>
        <dbReference type="ChEBI" id="CHEBI:15379"/>
        <dbReference type="ChEBI" id="CHEBI:16526"/>
        <dbReference type="ChEBI" id="CHEBI:17640"/>
        <dbReference type="ChEBI" id="CHEBI:30854"/>
        <dbReference type="ChEBI" id="CHEBI:57783"/>
        <dbReference type="ChEBI" id="CHEBI:58349"/>
        <dbReference type="EC" id="1.14.13.168"/>
    </reaction>
</comment>
<protein>
    <recommendedName>
        <fullName evidence="10">indole-3-pyruvate monooxygenase</fullName>
        <ecNumber evidence="10">1.14.13.168</ecNumber>
    </recommendedName>
</protein>
<evidence type="ECO:0000256" key="7">
    <source>
        <dbReference type="ARBA" id="ARBA00023002"/>
    </source>
</evidence>
<keyword evidence="6" id="KW-0521">NADP</keyword>
<comment type="cofactor">
    <cofactor evidence="1">
        <name>FAD</name>
        <dbReference type="ChEBI" id="CHEBI:57692"/>
    </cofactor>
</comment>